<dbReference type="Proteomes" id="UP001501480">
    <property type="component" value="Unassembled WGS sequence"/>
</dbReference>
<accession>A0ABN2W320</accession>
<organism evidence="1 2">
    <name type="scientific">Aeromicrobium halocynthiae</name>
    <dbReference type="NCBI Taxonomy" id="560557"/>
    <lineage>
        <taxon>Bacteria</taxon>
        <taxon>Bacillati</taxon>
        <taxon>Actinomycetota</taxon>
        <taxon>Actinomycetes</taxon>
        <taxon>Propionibacteriales</taxon>
        <taxon>Nocardioidaceae</taxon>
        <taxon>Aeromicrobium</taxon>
    </lineage>
</organism>
<evidence type="ECO:0008006" key="3">
    <source>
        <dbReference type="Google" id="ProtNLM"/>
    </source>
</evidence>
<dbReference type="InterPro" id="IPR001451">
    <property type="entry name" value="Hexapep"/>
</dbReference>
<evidence type="ECO:0000313" key="1">
    <source>
        <dbReference type="EMBL" id="GAA2082183.1"/>
    </source>
</evidence>
<sequence length="210" mass="23510">MGRRRRDPRQARFLTVASLRWIVENRAWSWYHLVRYARFARFRLRHPRVVTEGFVFLGRGVEIEVHEWAGQVVLGRWVHLGDRTKLRAHNGVLRLGEKVVLGSDNTVNAHLDIEIGAATLISDWVYICDFDHRTAEPDRPIKDQGLVLSPVRIGPGTWIGTKVTVLRGSDVGAGSVLAAHAVVRGDAPPGSILAGVPARVVRRRAVDDVR</sequence>
<evidence type="ECO:0000313" key="2">
    <source>
        <dbReference type="Proteomes" id="UP001501480"/>
    </source>
</evidence>
<name>A0ABN2W320_9ACTN</name>
<dbReference type="Pfam" id="PF00132">
    <property type="entry name" value="Hexapep"/>
    <property type="match status" value="1"/>
</dbReference>
<reference evidence="1 2" key="1">
    <citation type="journal article" date="2019" name="Int. J. Syst. Evol. Microbiol.">
        <title>The Global Catalogue of Microorganisms (GCM) 10K type strain sequencing project: providing services to taxonomists for standard genome sequencing and annotation.</title>
        <authorList>
            <consortium name="The Broad Institute Genomics Platform"/>
            <consortium name="The Broad Institute Genome Sequencing Center for Infectious Disease"/>
            <person name="Wu L."/>
            <person name="Ma J."/>
        </authorList>
    </citation>
    <scope>NUCLEOTIDE SEQUENCE [LARGE SCALE GENOMIC DNA]</scope>
    <source>
        <strain evidence="1 2">JCM 15749</strain>
    </source>
</reference>
<dbReference type="PANTHER" id="PTHR23416">
    <property type="entry name" value="SIALIC ACID SYNTHASE-RELATED"/>
    <property type="match status" value="1"/>
</dbReference>
<keyword evidence="2" id="KW-1185">Reference proteome</keyword>
<dbReference type="EMBL" id="BAAAPY010000009">
    <property type="protein sequence ID" value="GAA2082183.1"/>
    <property type="molecule type" value="Genomic_DNA"/>
</dbReference>
<dbReference type="InterPro" id="IPR011004">
    <property type="entry name" value="Trimer_LpxA-like_sf"/>
</dbReference>
<dbReference type="RefSeq" id="WP_344328820.1">
    <property type="nucleotide sequence ID" value="NZ_BAAAPY010000009.1"/>
</dbReference>
<dbReference type="CDD" id="cd04647">
    <property type="entry name" value="LbH_MAT_like"/>
    <property type="match status" value="1"/>
</dbReference>
<dbReference type="InterPro" id="IPR051159">
    <property type="entry name" value="Hexapeptide_acetyltransf"/>
</dbReference>
<dbReference type="SUPFAM" id="SSF51161">
    <property type="entry name" value="Trimeric LpxA-like enzymes"/>
    <property type="match status" value="1"/>
</dbReference>
<protein>
    <recommendedName>
        <fullName evidence="3">Acyltransferase</fullName>
    </recommendedName>
</protein>
<dbReference type="Gene3D" id="2.160.10.10">
    <property type="entry name" value="Hexapeptide repeat proteins"/>
    <property type="match status" value="1"/>
</dbReference>
<comment type="caution">
    <text evidence="1">The sequence shown here is derived from an EMBL/GenBank/DDBJ whole genome shotgun (WGS) entry which is preliminary data.</text>
</comment>
<gene>
    <name evidence="1" type="ORF">GCM10009821_23680</name>
</gene>
<proteinExistence type="predicted"/>